<keyword evidence="1" id="KW-0472">Membrane</keyword>
<evidence type="ECO:0000313" key="3">
    <source>
        <dbReference type="EMBL" id="ABG84167.1"/>
    </source>
</evidence>
<dbReference type="EMBL" id="CP000246">
    <property type="protein sequence ID" value="ABG84167.1"/>
    <property type="molecule type" value="Genomic_DNA"/>
</dbReference>
<feature type="transmembrane region" description="Helical" evidence="1">
    <location>
        <begin position="46"/>
        <end position="68"/>
    </location>
</feature>
<dbReference type="KEGG" id="cpf:CPF_2390"/>
<dbReference type="AlphaFoldDB" id="A0A0H2YUA6"/>
<dbReference type="Proteomes" id="UP000001823">
    <property type="component" value="Chromosome"/>
</dbReference>
<dbReference type="HOGENOM" id="CLU_992896_0_0_9"/>
<dbReference type="InterPro" id="IPR016047">
    <property type="entry name" value="M23ase_b-sheet_dom"/>
</dbReference>
<sequence length="280" mass="32112">MGSYNKEYEKYYRKINKTRKTSPNHEVNFKTKGSYKRREKDSLGKYVIKEVVFSSILGFFIFSSFFLMGQVENEFLVGLSRKFKEVISTDGYYKNLDLNESKIVATISSGIKDGFNLENSNLKKEPKQASEEKVSENSGEVSAFNNFQVIEKESIDFLKESKVIPFNGEVKTLENNNLKEKNLYLSGSKGEVKSLLKGTISEVKNENGTYTVKMNYYDDLEVLYHNLEEVIKKEGDSIEEGDKIGISSENEKVKGVIIQVLFKNEYVNPEESMRFLGDKQ</sequence>
<accession>A0A0H2YUA6</accession>
<gene>
    <name evidence="3" type="ordered locus">CPF_2390</name>
</gene>
<keyword evidence="4" id="KW-1185">Reference proteome</keyword>
<name>A0A0H2YUA6_CLOP1</name>
<keyword evidence="1" id="KW-1133">Transmembrane helix</keyword>
<organism evidence="3 4">
    <name type="scientific">Clostridium perfringens (strain ATCC 13124 / DSM 756 / JCM 1290 / NCIMB 6125 / NCTC 8237 / Type A)</name>
    <dbReference type="NCBI Taxonomy" id="195103"/>
    <lineage>
        <taxon>Bacteria</taxon>
        <taxon>Bacillati</taxon>
        <taxon>Bacillota</taxon>
        <taxon>Clostridia</taxon>
        <taxon>Eubacteriales</taxon>
        <taxon>Clostridiaceae</taxon>
        <taxon>Clostridium</taxon>
    </lineage>
</organism>
<dbReference type="Gene3D" id="2.70.70.10">
    <property type="entry name" value="Glucose Permease (Domain IIA)"/>
    <property type="match status" value="1"/>
</dbReference>
<evidence type="ECO:0000256" key="1">
    <source>
        <dbReference type="SAM" id="Phobius"/>
    </source>
</evidence>
<evidence type="ECO:0000259" key="2">
    <source>
        <dbReference type="Pfam" id="PF01551"/>
    </source>
</evidence>
<protein>
    <submittedName>
        <fullName evidence="3">M23 peptidase domain protein</fullName>
    </submittedName>
</protein>
<dbReference type="InterPro" id="IPR011055">
    <property type="entry name" value="Dup_hybrid_motif"/>
</dbReference>
<dbReference type="Pfam" id="PF01551">
    <property type="entry name" value="Peptidase_M23"/>
    <property type="match status" value="1"/>
</dbReference>
<proteinExistence type="predicted"/>
<dbReference type="STRING" id="195103.CPF_2390"/>
<dbReference type="PaxDb" id="195103-CPF_2390"/>
<evidence type="ECO:0000313" key="4">
    <source>
        <dbReference type="Proteomes" id="UP000001823"/>
    </source>
</evidence>
<dbReference type="RefSeq" id="WP_003454782.1">
    <property type="nucleotide sequence ID" value="NC_008261.1"/>
</dbReference>
<reference evidence="3 4" key="1">
    <citation type="journal article" date="2006" name="Genome Res.">
        <title>Skewed genomic variability in strains of the toxigenic bacterial pathogen, Clostridium perfringens.</title>
        <authorList>
            <person name="Myers G.S."/>
            <person name="Rasko D.A."/>
            <person name="Cheung J.K."/>
            <person name="Ravel J."/>
            <person name="Seshadri R."/>
            <person name="Deboy R.T."/>
            <person name="Ren Q."/>
            <person name="Varga J."/>
            <person name="Awad M.M."/>
            <person name="Brinkac L.M."/>
            <person name="Daugherty S.C."/>
            <person name="Haft D.H."/>
            <person name="Dodson R.J."/>
            <person name="Madupu R."/>
            <person name="Nelson W.C."/>
            <person name="Rosovitz M.J."/>
            <person name="Sullivan S.A."/>
            <person name="Khouri H."/>
            <person name="Dimitrov G.I."/>
            <person name="Watkins K.L."/>
            <person name="Mulligan S."/>
            <person name="Benton J."/>
            <person name="Radune D."/>
            <person name="Fisher D.J."/>
            <person name="Atkins H.S."/>
            <person name="Hiscox T."/>
            <person name="Jost B.H."/>
            <person name="Billington S.J."/>
            <person name="Songer J.G."/>
            <person name="McClane B.A."/>
            <person name="Titball R.W."/>
            <person name="Rood J.I."/>
            <person name="Melville S.B."/>
            <person name="Paulsen I.T."/>
        </authorList>
    </citation>
    <scope>NUCLEOTIDE SEQUENCE [LARGE SCALE GENOMIC DNA]</scope>
    <source>
        <strain evidence="4">ATCC 13124 / DSM 756 / JCM 1290 / NCIMB 6125 / NCTC 8237 / S 107 / Type A</strain>
    </source>
</reference>
<keyword evidence="1" id="KW-0812">Transmembrane</keyword>
<feature type="domain" description="M23ase beta-sheet core" evidence="2">
    <location>
        <begin position="189"/>
        <end position="269"/>
    </location>
</feature>